<dbReference type="CDD" id="cd04455">
    <property type="entry name" value="S1_NusA"/>
    <property type="match status" value="1"/>
</dbReference>
<keyword evidence="4 7" id="KW-0694">RNA-binding</keyword>
<dbReference type="InterPro" id="IPR030842">
    <property type="entry name" value="TF_NusA_bacterial"/>
</dbReference>
<dbReference type="FunFam" id="3.30.300.20:FF:000002">
    <property type="entry name" value="Transcription termination/antitermination protein NusA"/>
    <property type="match status" value="1"/>
</dbReference>
<dbReference type="STRING" id="1817883.A3G31_08295"/>
<evidence type="ECO:0000256" key="4">
    <source>
        <dbReference type="ARBA" id="ARBA00022884"/>
    </source>
</evidence>
<evidence type="ECO:0000256" key="7">
    <source>
        <dbReference type="HAMAP-Rule" id="MF_00945"/>
    </source>
</evidence>
<dbReference type="Pfam" id="PF26594">
    <property type="entry name" value="KH_NusA_2nd"/>
    <property type="match status" value="1"/>
</dbReference>
<dbReference type="PANTHER" id="PTHR22648">
    <property type="entry name" value="TRANSCRIPTION TERMINATION FACTOR NUSA"/>
    <property type="match status" value="1"/>
</dbReference>
<dbReference type="PROSITE" id="PS50084">
    <property type="entry name" value="KH_TYPE_1"/>
    <property type="match status" value="1"/>
</dbReference>
<dbReference type="InterPro" id="IPR015946">
    <property type="entry name" value="KH_dom-like_a/b"/>
</dbReference>
<dbReference type="SUPFAM" id="SSF50249">
    <property type="entry name" value="Nucleic acid-binding proteins"/>
    <property type="match status" value="1"/>
</dbReference>
<dbReference type="Pfam" id="PF00575">
    <property type="entry name" value="S1"/>
    <property type="match status" value="1"/>
</dbReference>
<keyword evidence="6 7" id="KW-0804">Transcription</keyword>
<evidence type="ECO:0000256" key="6">
    <source>
        <dbReference type="ARBA" id="ARBA00023163"/>
    </source>
</evidence>
<dbReference type="Gene3D" id="3.30.1480.10">
    <property type="entry name" value="NusA, N-terminal domain"/>
    <property type="match status" value="1"/>
</dbReference>
<dbReference type="Gene3D" id="2.40.50.140">
    <property type="entry name" value="Nucleic acid-binding proteins"/>
    <property type="match status" value="1"/>
</dbReference>
<feature type="compositionally biased region" description="Polar residues" evidence="8">
    <location>
        <begin position="359"/>
        <end position="370"/>
    </location>
</feature>
<evidence type="ECO:0000256" key="8">
    <source>
        <dbReference type="SAM" id="MobiDB-lite"/>
    </source>
</evidence>
<gene>
    <name evidence="7" type="primary">nusA</name>
    <name evidence="10" type="ORF">A3G31_08295</name>
</gene>
<accession>A0A1F7SJU1</accession>
<dbReference type="InterPro" id="IPR058582">
    <property type="entry name" value="KH_NusA_2nd"/>
</dbReference>
<evidence type="ECO:0000256" key="3">
    <source>
        <dbReference type="ARBA" id="ARBA00022814"/>
    </source>
</evidence>
<dbReference type="Pfam" id="PF13184">
    <property type="entry name" value="KH_NusA_1st"/>
    <property type="match status" value="1"/>
</dbReference>
<evidence type="ECO:0000256" key="5">
    <source>
        <dbReference type="ARBA" id="ARBA00023015"/>
    </source>
</evidence>
<dbReference type="GO" id="GO:0003723">
    <property type="term" value="F:RNA binding"/>
    <property type="evidence" value="ECO:0007669"/>
    <property type="project" value="UniProtKB-UniRule"/>
</dbReference>
<dbReference type="CDD" id="cd22529">
    <property type="entry name" value="KH-II_NusA_rpt2"/>
    <property type="match status" value="1"/>
</dbReference>
<comment type="caution">
    <text evidence="10">The sequence shown here is derived from an EMBL/GenBank/DDBJ whole genome shotgun (WGS) entry which is preliminary data.</text>
</comment>
<keyword evidence="2 7" id="KW-0963">Cytoplasm</keyword>
<proteinExistence type="inferred from homology"/>
<dbReference type="InterPro" id="IPR010213">
    <property type="entry name" value="TF_NusA"/>
</dbReference>
<dbReference type="SUPFAM" id="SSF54814">
    <property type="entry name" value="Prokaryotic type KH domain (KH-domain type II)"/>
    <property type="match status" value="2"/>
</dbReference>
<dbReference type="EMBL" id="MGDI01000025">
    <property type="protein sequence ID" value="OGL53487.1"/>
    <property type="molecule type" value="Genomic_DNA"/>
</dbReference>
<dbReference type="InterPro" id="IPR013735">
    <property type="entry name" value="TF_NusA_N"/>
</dbReference>
<dbReference type="AlphaFoldDB" id="A0A1F7SJU1"/>
<keyword evidence="5 7" id="KW-0805">Transcription regulation</keyword>
<feature type="region of interest" description="Disordered" evidence="8">
    <location>
        <begin position="344"/>
        <end position="376"/>
    </location>
</feature>
<dbReference type="GO" id="GO:0006353">
    <property type="term" value="P:DNA-templated transcription termination"/>
    <property type="evidence" value="ECO:0007669"/>
    <property type="project" value="UniProtKB-UniRule"/>
</dbReference>
<comment type="function">
    <text evidence="7">Participates in both transcription termination and antitermination.</text>
</comment>
<evidence type="ECO:0000313" key="11">
    <source>
        <dbReference type="Proteomes" id="UP000178082"/>
    </source>
</evidence>
<dbReference type="InterPro" id="IPR003029">
    <property type="entry name" value="S1_domain"/>
</dbReference>
<name>A0A1F7SJU1_9BACT</name>
<reference evidence="10 11" key="1">
    <citation type="journal article" date="2016" name="Nat. Commun.">
        <title>Thousands of microbial genomes shed light on interconnected biogeochemical processes in an aquifer system.</title>
        <authorList>
            <person name="Anantharaman K."/>
            <person name="Brown C.T."/>
            <person name="Hug L.A."/>
            <person name="Sharon I."/>
            <person name="Castelle C.J."/>
            <person name="Probst A.J."/>
            <person name="Thomas B.C."/>
            <person name="Singh A."/>
            <person name="Wilkins M.J."/>
            <person name="Karaoz U."/>
            <person name="Brodie E.L."/>
            <person name="Williams K.H."/>
            <person name="Hubbard S.S."/>
            <person name="Banfield J.F."/>
        </authorList>
    </citation>
    <scope>NUCLEOTIDE SEQUENCE [LARGE SCALE GENOMIC DNA]</scope>
</reference>
<keyword evidence="1 7" id="KW-0806">Transcription termination</keyword>
<evidence type="ECO:0000313" key="10">
    <source>
        <dbReference type="EMBL" id="OGL53487.1"/>
    </source>
</evidence>
<evidence type="ECO:0000259" key="9">
    <source>
        <dbReference type="PROSITE" id="PS50126"/>
    </source>
</evidence>
<sequence>MASELLQVIEQIGREKGIDRKILINAIETAVLSASRKKYGNAENIFSRFNEKSGLVEIFLLKKVVSKVQSPNEEISNEEARAIKPEACENDNIEVKAETVEFGRIAAQTAKQIIVQKVREAERDHLYTEFIEKQGQIVNGIVQKIERGNIIVDLGKCEGVIPPREQILKERYNKGETIRGYVLEVKSGSRGVQILLSRSHTNFLIKLFEMEVPEIHDGVVEIKGASRDPGWRGKIAVLSHDPDVDPVGACVGMKGSRVQSIVRELSGEKIDIVRWSQKYQDFITNALSPAQITSIKINDSNKTAEVIVPDEQLSLAIGRKGQNVRLASKLTGLQIDIFCKSEREKEKNEGVKSEDSETDNSQKQESVQGNTREENK</sequence>
<dbReference type="Pfam" id="PF08529">
    <property type="entry name" value="NusA_N"/>
    <property type="match status" value="1"/>
</dbReference>
<dbReference type="InterPro" id="IPR012340">
    <property type="entry name" value="NA-bd_OB-fold"/>
</dbReference>
<dbReference type="FunFam" id="3.30.300.20:FF:000005">
    <property type="entry name" value="Transcription termination/antitermination protein NusA"/>
    <property type="match status" value="1"/>
</dbReference>
<protein>
    <recommendedName>
        <fullName evidence="7">Transcription termination/antitermination protein NusA</fullName>
    </recommendedName>
</protein>
<dbReference type="NCBIfam" id="TIGR01953">
    <property type="entry name" value="NusA"/>
    <property type="match status" value="1"/>
</dbReference>
<dbReference type="InterPro" id="IPR036555">
    <property type="entry name" value="NusA_N_sf"/>
</dbReference>
<feature type="compositionally biased region" description="Basic and acidic residues" evidence="8">
    <location>
        <begin position="344"/>
        <end position="355"/>
    </location>
</feature>
<dbReference type="InterPro" id="IPR025249">
    <property type="entry name" value="TF_NusA_KH_1st"/>
</dbReference>
<dbReference type="Gene3D" id="3.30.300.20">
    <property type="match status" value="2"/>
</dbReference>
<dbReference type="CDD" id="cd02134">
    <property type="entry name" value="KH-II_NusA_rpt1"/>
    <property type="match status" value="1"/>
</dbReference>
<comment type="similarity">
    <text evidence="7">Belongs to the NusA family.</text>
</comment>
<evidence type="ECO:0000256" key="1">
    <source>
        <dbReference type="ARBA" id="ARBA00022472"/>
    </source>
</evidence>
<dbReference type="PANTHER" id="PTHR22648:SF0">
    <property type="entry name" value="TRANSCRIPTION TERMINATION_ANTITERMINATION PROTEIN NUSA"/>
    <property type="match status" value="1"/>
</dbReference>
<comment type="subunit">
    <text evidence="7">Monomer. Binds directly to the core enzyme of the DNA-dependent RNA polymerase and to nascent RNA.</text>
</comment>
<dbReference type="GO" id="GO:0003700">
    <property type="term" value="F:DNA-binding transcription factor activity"/>
    <property type="evidence" value="ECO:0007669"/>
    <property type="project" value="InterPro"/>
</dbReference>
<dbReference type="HAMAP" id="MF_00945_B">
    <property type="entry name" value="NusA_B"/>
    <property type="match status" value="1"/>
</dbReference>
<dbReference type="InterPro" id="IPR009019">
    <property type="entry name" value="KH_sf_prok-type"/>
</dbReference>
<organism evidence="10 11">
    <name type="scientific">Candidatus Schekmanbacteria bacterium RIFCSPLOWO2_12_FULL_38_15</name>
    <dbReference type="NCBI Taxonomy" id="1817883"/>
    <lineage>
        <taxon>Bacteria</taxon>
        <taxon>Candidatus Schekmaniibacteriota</taxon>
    </lineage>
</organism>
<dbReference type="GO" id="GO:0005829">
    <property type="term" value="C:cytosol"/>
    <property type="evidence" value="ECO:0007669"/>
    <property type="project" value="TreeGrafter"/>
</dbReference>
<comment type="subcellular location">
    <subcellularLocation>
        <location evidence="7">Cytoplasm</location>
    </subcellularLocation>
</comment>
<keyword evidence="3 7" id="KW-0889">Transcription antitermination</keyword>
<dbReference type="SMART" id="SM00316">
    <property type="entry name" value="S1"/>
    <property type="match status" value="1"/>
</dbReference>
<dbReference type="Proteomes" id="UP000178082">
    <property type="component" value="Unassembled WGS sequence"/>
</dbReference>
<dbReference type="SUPFAM" id="SSF69705">
    <property type="entry name" value="Transcription factor NusA, N-terminal domain"/>
    <property type="match status" value="1"/>
</dbReference>
<feature type="domain" description="S1 motif" evidence="9">
    <location>
        <begin position="135"/>
        <end position="199"/>
    </location>
</feature>
<dbReference type="PROSITE" id="PS50126">
    <property type="entry name" value="S1"/>
    <property type="match status" value="1"/>
</dbReference>
<dbReference type="GO" id="GO:0031564">
    <property type="term" value="P:transcription antitermination"/>
    <property type="evidence" value="ECO:0007669"/>
    <property type="project" value="UniProtKB-UniRule"/>
</dbReference>
<evidence type="ECO:0000256" key="2">
    <source>
        <dbReference type="ARBA" id="ARBA00022490"/>
    </source>
</evidence>